<dbReference type="OrthoDB" id="637434at2759"/>
<feature type="chain" id="PRO_5035272041" evidence="2">
    <location>
        <begin position="28"/>
        <end position="94"/>
    </location>
</feature>
<evidence type="ECO:0000313" key="3">
    <source>
        <dbReference type="EnsemblPlants" id="HORVU.MOREX.r3.5HG0484630.1"/>
    </source>
</evidence>
<sequence length="94" mass="10282">MATPRFLAIILVAALLALSFSQGAVEGRNVQVTRWGRYGPGRWREPLRGARLQEQKEGDGMVSTVMDYSEPKANTNPHGSVPAAPEDPTSPPWH</sequence>
<dbReference type="Gramene" id="HORVU.MOREX.r2.5HG0401240.1">
    <property type="protein sequence ID" value="HORVU.MOREX.r2.5HG0401240.1"/>
    <property type="gene ID" value="HORVU.MOREX.r2.5HG0401240"/>
</dbReference>
<dbReference type="RefSeq" id="XP_044946646.1">
    <property type="nucleotide sequence ID" value="XM_045090711.1"/>
</dbReference>
<feature type="signal peptide" evidence="2">
    <location>
        <begin position="1"/>
        <end position="27"/>
    </location>
</feature>
<dbReference type="Gramene" id="HORVU.MOREX.r3.5HG0484630.1">
    <property type="protein sequence ID" value="HORVU.MOREX.r3.5HG0484630.1"/>
    <property type="gene ID" value="HORVU.MOREX.r3.5HG0484630"/>
</dbReference>
<proteinExistence type="predicted"/>
<dbReference type="Proteomes" id="UP000011116">
    <property type="component" value="Chromosome 5H"/>
</dbReference>
<gene>
    <name evidence="3" type="primary">LOC123395682</name>
</gene>
<evidence type="ECO:0000313" key="4">
    <source>
        <dbReference type="Proteomes" id="UP000011116"/>
    </source>
</evidence>
<dbReference type="OMA" id="NTHGGMV"/>
<reference evidence="3" key="2">
    <citation type="submission" date="2020-10" db="EMBL/GenBank/DDBJ databases">
        <authorList>
            <person name="Scholz U."/>
            <person name="Mascher M."/>
            <person name="Fiebig A."/>
        </authorList>
    </citation>
    <scope>NUCLEOTIDE SEQUENCE [LARGE SCALE GENOMIC DNA]</scope>
    <source>
        <strain evidence="3">cv. Morex</strain>
    </source>
</reference>
<dbReference type="PANTHER" id="PTHR37908:SF3">
    <property type="entry name" value="TRANSMEMBRANE PROTEIN"/>
    <property type="match status" value="1"/>
</dbReference>
<evidence type="ECO:0000256" key="2">
    <source>
        <dbReference type="SAM" id="SignalP"/>
    </source>
</evidence>
<accession>A0A8I6Y9H5</accession>
<dbReference type="PANTHER" id="PTHR37908">
    <property type="entry name" value="TRANSMEMBRANE PROTEIN"/>
    <property type="match status" value="1"/>
</dbReference>
<reference evidence="4" key="1">
    <citation type="journal article" date="2012" name="Nature">
        <title>A physical, genetic and functional sequence assembly of the barley genome.</title>
        <authorList>
            <consortium name="The International Barley Genome Sequencing Consortium"/>
            <person name="Mayer K.F."/>
            <person name="Waugh R."/>
            <person name="Brown J.W."/>
            <person name="Schulman A."/>
            <person name="Langridge P."/>
            <person name="Platzer M."/>
            <person name="Fincher G.B."/>
            <person name="Muehlbauer G.J."/>
            <person name="Sato K."/>
            <person name="Close T.J."/>
            <person name="Wise R.P."/>
            <person name="Stein N."/>
        </authorList>
    </citation>
    <scope>NUCLEOTIDE SEQUENCE [LARGE SCALE GENOMIC DNA]</scope>
    <source>
        <strain evidence="4">cv. Morex</strain>
    </source>
</reference>
<keyword evidence="2" id="KW-0732">Signal</keyword>
<keyword evidence="4" id="KW-1185">Reference proteome</keyword>
<protein>
    <submittedName>
        <fullName evidence="3">Uncharacterized protein</fullName>
    </submittedName>
</protein>
<dbReference type="EnsemblPlants" id="HORVU.MOREX.r3.5HG0484630.1">
    <property type="protein sequence ID" value="HORVU.MOREX.r3.5HG0484630.1"/>
    <property type="gene ID" value="HORVU.MOREX.r3.5HG0484630"/>
</dbReference>
<dbReference type="GeneID" id="123395682"/>
<reference evidence="3" key="3">
    <citation type="submission" date="2022-01" db="UniProtKB">
        <authorList>
            <consortium name="EnsemblPlants"/>
        </authorList>
    </citation>
    <scope>IDENTIFICATION</scope>
    <source>
        <strain evidence="3">subsp. vulgare</strain>
    </source>
</reference>
<name>A0A8I6Y9H5_HORVV</name>
<evidence type="ECO:0000256" key="1">
    <source>
        <dbReference type="SAM" id="MobiDB-lite"/>
    </source>
</evidence>
<dbReference type="AlphaFoldDB" id="A0A8I6Y9H5"/>
<organism evidence="3 4">
    <name type="scientific">Hordeum vulgare subsp. vulgare</name>
    <name type="common">Domesticated barley</name>
    <dbReference type="NCBI Taxonomy" id="112509"/>
    <lineage>
        <taxon>Eukaryota</taxon>
        <taxon>Viridiplantae</taxon>
        <taxon>Streptophyta</taxon>
        <taxon>Embryophyta</taxon>
        <taxon>Tracheophyta</taxon>
        <taxon>Spermatophyta</taxon>
        <taxon>Magnoliopsida</taxon>
        <taxon>Liliopsida</taxon>
        <taxon>Poales</taxon>
        <taxon>Poaceae</taxon>
        <taxon>BOP clade</taxon>
        <taxon>Pooideae</taxon>
        <taxon>Triticodae</taxon>
        <taxon>Triticeae</taxon>
        <taxon>Hordeinae</taxon>
        <taxon>Hordeum</taxon>
    </lineage>
</organism>
<feature type="region of interest" description="Disordered" evidence="1">
    <location>
        <begin position="66"/>
        <end position="94"/>
    </location>
</feature>
<dbReference type="KEGG" id="hvg:123395682"/>